<dbReference type="Pfam" id="PF10604">
    <property type="entry name" value="Polyketide_cyc2"/>
    <property type="match status" value="1"/>
</dbReference>
<dbReference type="eggNOG" id="COG3427">
    <property type="taxonomic scope" value="Bacteria"/>
</dbReference>
<dbReference type="OrthoDB" id="3371087at2"/>
<dbReference type="Gene3D" id="3.30.530.20">
    <property type="match status" value="1"/>
</dbReference>
<dbReference type="SUPFAM" id="SSF55961">
    <property type="entry name" value="Bet v1-like"/>
    <property type="match status" value="1"/>
</dbReference>
<dbReference type="AlphaFoldDB" id="E2S7W1"/>
<organism evidence="1 2">
    <name type="scientific">Aeromicrobium marinum DSM 15272</name>
    <dbReference type="NCBI Taxonomy" id="585531"/>
    <lineage>
        <taxon>Bacteria</taxon>
        <taxon>Bacillati</taxon>
        <taxon>Actinomycetota</taxon>
        <taxon>Actinomycetes</taxon>
        <taxon>Propionibacteriales</taxon>
        <taxon>Nocardioidaceae</taxon>
        <taxon>Aeromicrobium</taxon>
    </lineage>
</organism>
<evidence type="ECO:0000313" key="1">
    <source>
        <dbReference type="EMBL" id="EFQ84777.1"/>
    </source>
</evidence>
<sequence length="143" mass="16009">MPEISRTVTVDQPLERVWTFLTDFTTTEEWDPPTVSTERISGDGTEGTVYRNVSKVLGHETEVEYTVLTFAPMREFVLEGRTTGLELLDTLEFEGDDRRTTVTYTAEFSPQGAAKLAEPLMPVALKKIGDDAAESMERTLESL</sequence>
<gene>
    <name evidence="1" type="ORF">HMPREF0063_10118</name>
</gene>
<reference evidence="1" key="1">
    <citation type="submission" date="2010-08" db="EMBL/GenBank/DDBJ databases">
        <authorList>
            <person name="Muzny D."/>
            <person name="Qin X."/>
            <person name="Buhay C."/>
            <person name="Dugan-Rocha S."/>
            <person name="Ding Y."/>
            <person name="Chen G."/>
            <person name="Hawes A."/>
            <person name="Holder M."/>
            <person name="Jhangiani S."/>
            <person name="Johnson A."/>
            <person name="Khan Z."/>
            <person name="Li Z."/>
            <person name="Liu W."/>
            <person name="Liu X."/>
            <person name="Perez L."/>
            <person name="Shen H."/>
            <person name="Wang Q."/>
            <person name="Watt J."/>
            <person name="Xi L."/>
            <person name="Xin Y."/>
            <person name="Zhou J."/>
            <person name="Deng J."/>
            <person name="Jiang H."/>
            <person name="Liu Y."/>
            <person name="Qu J."/>
            <person name="Song X.-Z."/>
            <person name="Zhang L."/>
            <person name="Villasana D."/>
            <person name="Johnson A."/>
            <person name="Liu J."/>
            <person name="Liyanage D."/>
            <person name="Lorensuhewa L."/>
            <person name="Robinson T."/>
            <person name="Song A."/>
            <person name="Song B.-B."/>
            <person name="Dinh H."/>
            <person name="Thornton R."/>
            <person name="Coyle M."/>
            <person name="Francisco L."/>
            <person name="Jackson L."/>
            <person name="Javaid M."/>
            <person name="Korchina V."/>
            <person name="Kovar C."/>
            <person name="Mata R."/>
            <person name="Mathew T."/>
            <person name="Ngo R."/>
            <person name="Nguyen L."/>
            <person name="Nguyen N."/>
            <person name="Okwuonu G."/>
            <person name="Ongeri F."/>
            <person name="Pham C."/>
            <person name="Simmons D."/>
            <person name="Wilczek-Boney K."/>
            <person name="Hale W."/>
            <person name="Jakkamsetti A."/>
            <person name="Pham P."/>
            <person name="Ruth R."/>
            <person name="San Lucas F."/>
            <person name="Warren J."/>
            <person name="Zhang J."/>
            <person name="Zhao Z."/>
            <person name="Zhou C."/>
            <person name="Zhu D."/>
            <person name="Lee S."/>
            <person name="Bess C."/>
            <person name="Blankenburg K."/>
            <person name="Forbes L."/>
            <person name="Fu Q."/>
            <person name="Gubbala S."/>
            <person name="Hirani K."/>
            <person name="Jayaseelan J.C."/>
            <person name="Lara F."/>
            <person name="Munidasa M."/>
            <person name="Palculict T."/>
            <person name="Patil S."/>
            <person name="Pu L.-L."/>
            <person name="Saada N."/>
            <person name="Tang L."/>
            <person name="Weissenberger G."/>
            <person name="Zhu Y."/>
            <person name="Hemphill L."/>
            <person name="Shang Y."/>
            <person name="Youmans B."/>
            <person name="Ayvaz T."/>
            <person name="Ross M."/>
            <person name="Santibanez J."/>
            <person name="Aqrawi P."/>
            <person name="Gross S."/>
            <person name="Joshi V."/>
            <person name="Fowler G."/>
            <person name="Nazareth L."/>
            <person name="Reid J."/>
            <person name="Worley K."/>
            <person name="Petrosino J."/>
            <person name="Highlander S."/>
            <person name="Gibbs R."/>
        </authorList>
    </citation>
    <scope>NUCLEOTIDE SEQUENCE [LARGE SCALE GENOMIC DNA]</scope>
    <source>
        <strain evidence="1">DSM 15272</strain>
    </source>
</reference>
<dbReference type="EMBL" id="ACLF03000001">
    <property type="protein sequence ID" value="EFQ84777.1"/>
    <property type="molecule type" value="Genomic_DNA"/>
</dbReference>
<dbReference type="STRING" id="585531.HMPREF0063_10118"/>
<dbReference type="HOGENOM" id="CLU_149789_0_0_11"/>
<evidence type="ECO:0000313" key="2">
    <source>
        <dbReference type="Proteomes" id="UP000003111"/>
    </source>
</evidence>
<dbReference type="RefSeq" id="WP_007076685.1">
    <property type="nucleotide sequence ID" value="NZ_CM001024.1"/>
</dbReference>
<comment type="caution">
    <text evidence="1">The sequence shown here is derived from an EMBL/GenBank/DDBJ whole genome shotgun (WGS) entry which is preliminary data.</text>
</comment>
<keyword evidence="2" id="KW-1185">Reference proteome</keyword>
<accession>E2S7W1</accession>
<dbReference type="InterPro" id="IPR023393">
    <property type="entry name" value="START-like_dom_sf"/>
</dbReference>
<protein>
    <recommendedName>
        <fullName evidence="3">Polyketide cyclase/dehydrase</fullName>
    </recommendedName>
</protein>
<name>E2S7W1_9ACTN</name>
<proteinExistence type="predicted"/>
<dbReference type="Proteomes" id="UP000003111">
    <property type="component" value="Unassembled WGS sequence"/>
</dbReference>
<dbReference type="InterPro" id="IPR019587">
    <property type="entry name" value="Polyketide_cyclase/dehydratase"/>
</dbReference>
<evidence type="ECO:0008006" key="3">
    <source>
        <dbReference type="Google" id="ProtNLM"/>
    </source>
</evidence>